<keyword evidence="3" id="KW-1185">Reference proteome</keyword>
<sequence>MGISVDDIAAAADACGELSCNESGRLDSEGLEGLSGDEGDARAQQHAAGGDRDEHKSGLLVQRMYGLSRLHHLSPSKDQCPRCMPRCK</sequence>
<organism evidence="2 3">
    <name type="scientific">Vitrella brassicaformis (strain CCMP3155)</name>
    <dbReference type="NCBI Taxonomy" id="1169540"/>
    <lineage>
        <taxon>Eukaryota</taxon>
        <taxon>Sar</taxon>
        <taxon>Alveolata</taxon>
        <taxon>Colpodellida</taxon>
        <taxon>Vitrellaceae</taxon>
        <taxon>Vitrella</taxon>
    </lineage>
</organism>
<gene>
    <name evidence="2" type="ORF">Vbra_1993</name>
</gene>
<dbReference type="InParanoid" id="A0A0G4EFS1"/>
<evidence type="ECO:0000313" key="2">
    <source>
        <dbReference type="EMBL" id="CEL94327.1"/>
    </source>
</evidence>
<dbReference type="EMBL" id="CDMY01000217">
    <property type="protein sequence ID" value="CEL94327.1"/>
    <property type="molecule type" value="Genomic_DNA"/>
</dbReference>
<reference evidence="2 3" key="1">
    <citation type="submission" date="2014-11" db="EMBL/GenBank/DDBJ databases">
        <authorList>
            <person name="Zhu J."/>
            <person name="Qi W."/>
            <person name="Song R."/>
        </authorList>
    </citation>
    <scope>NUCLEOTIDE SEQUENCE [LARGE SCALE GENOMIC DNA]</scope>
</reference>
<proteinExistence type="predicted"/>
<dbReference type="AlphaFoldDB" id="A0A0G4EFS1"/>
<feature type="region of interest" description="Disordered" evidence="1">
    <location>
        <begin position="26"/>
        <end position="57"/>
    </location>
</feature>
<evidence type="ECO:0000256" key="1">
    <source>
        <dbReference type="SAM" id="MobiDB-lite"/>
    </source>
</evidence>
<accession>A0A0G4EFS1</accession>
<dbReference type="VEuPathDB" id="CryptoDB:Vbra_1993"/>
<name>A0A0G4EFS1_VITBC</name>
<feature type="compositionally biased region" description="Basic and acidic residues" evidence="1">
    <location>
        <begin position="39"/>
        <end position="57"/>
    </location>
</feature>
<evidence type="ECO:0000313" key="3">
    <source>
        <dbReference type="Proteomes" id="UP000041254"/>
    </source>
</evidence>
<protein>
    <submittedName>
        <fullName evidence="2">Uncharacterized protein</fullName>
    </submittedName>
</protein>
<dbReference type="Proteomes" id="UP000041254">
    <property type="component" value="Unassembled WGS sequence"/>
</dbReference>